<sequence>MSQNFWKLYKSKVLQTFNAEQEEEPKEESDTAEMIEENPEVEAEGLNMSQLARKVQGALGWRSVASIFSKEEEQQPEQVEEQSPDDQPRDNPPPKRSSALWDVFANRWQQSSAERSEARGVLAEPPEEPNEIQQPEETPFRWGFLTSKIAELRSKNN</sequence>
<organism evidence="2 3">
    <name type="scientific">Xenopus laevis</name>
    <name type="common">African clawed frog</name>
    <dbReference type="NCBI Taxonomy" id="8355"/>
    <lineage>
        <taxon>Eukaryota</taxon>
        <taxon>Metazoa</taxon>
        <taxon>Chordata</taxon>
        <taxon>Craniata</taxon>
        <taxon>Vertebrata</taxon>
        <taxon>Euteleostomi</taxon>
        <taxon>Amphibia</taxon>
        <taxon>Batrachia</taxon>
        <taxon>Anura</taxon>
        <taxon>Pipoidea</taxon>
        <taxon>Pipidae</taxon>
        <taxon>Xenopodinae</taxon>
        <taxon>Xenopus</taxon>
        <taxon>Xenopus</taxon>
    </lineage>
</organism>
<name>A0A1L8H7A5_XENLA</name>
<dbReference type="PANTHER" id="PTHR35663:SF3">
    <property type="entry name" value="GENE, 30191-RELATED"/>
    <property type="match status" value="1"/>
</dbReference>
<feature type="region of interest" description="Disordered" evidence="1">
    <location>
        <begin position="18"/>
        <end position="44"/>
    </location>
</feature>
<dbReference type="PaxDb" id="8355-A0A1L8H7A5"/>
<dbReference type="OMA" id="DEGPNAM"/>
<evidence type="ECO:0000313" key="3">
    <source>
        <dbReference type="RefSeq" id="XP_041439833.1"/>
    </source>
</evidence>
<evidence type="ECO:0000313" key="2">
    <source>
        <dbReference type="Proteomes" id="UP000186698"/>
    </source>
</evidence>
<feature type="compositionally biased region" description="Acidic residues" evidence="1">
    <location>
        <begin position="74"/>
        <end position="84"/>
    </location>
</feature>
<feature type="region of interest" description="Disordered" evidence="1">
    <location>
        <begin position="66"/>
        <end position="141"/>
    </location>
</feature>
<gene>
    <name evidence="3" type="primary">LOC121400561</name>
</gene>
<dbReference type="AlphaFoldDB" id="A0A1L8H7A5"/>
<accession>A0A1L8H7A5</accession>
<dbReference type="PANTHER" id="PTHR35663">
    <property type="entry name" value="TESTIS DEVELOPMENT-RELATED PROTEIN-RELATED"/>
    <property type="match status" value="1"/>
</dbReference>
<reference evidence="3" key="2">
    <citation type="submission" date="2025-08" db="UniProtKB">
        <authorList>
            <consortium name="RefSeq"/>
        </authorList>
    </citation>
    <scope>IDENTIFICATION</scope>
    <source>
        <strain evidence="3">J_2021</strain>
        <tissue evidence="3">Erythrocytes</tissue>
    </source>
</reference>
<protein>
    <submittedName>
        <fullName evidence="3">Uncharacterized protein C1orf232-like</fullName>
    </submittedName>
</protein>
<dbReference type="RefSeq" id="XP_041439833.1">
    <property type="nucleotide sequence ID" value="XM_041583899.1"/>
</dbReference>
<dbReference type="Proteomes" id="UP000186698">
    <property type="component" value="Chromosome 2S"/>
</dbReference>
<proteinExistence type="predicted"/>
<dbReference type="GeneID" id="121400561"/>
<evidence type="ECO:0000256" key="1">
    <source>
        <dbReference type="SAM" id="MobiDB-lite"/>
    </source>
</evidence>
<dbReference type="CTD" id="121400561"/>
<dbReference type="OrthoDB" id="9940890at2759"/>
<dbReference type="KEGG" id="xla:121400561"/>
<feature type="compositionally biased region" description="Acidic residues" evidence="1">
    <location>
        <begin position="20"/>
        <end position="43"/>
    </location>
</feature>
<keyword evidence="2" id="KW-1185">Reference proteome</keyword>
<reference evidence="2" key="1">
    <citation type="submission" date="2024-06" db="UniProtKB">
        <authorList>
            <consortium name="RefSeq"/>
        </authorList>
    </citation>
    <scope>NUCLEOTIDE SEQUENCE [LARGE SCALE GENOMIC DNA]</scope>
    <source>
        <strain evidence="2">J_2021</strain>
    </source>
</reference>